<proteinExistence type="predicted"/>
<dbReference type="Proteomes" id="UP001177527">
    <property type="component" value="Chromosome"/>
</dbReference>
<dbReference type="AlphaFoldDB" id="A0AA95G3U1"/>
<dbReference type="EMBL" id="CP123488">
    <property type="protein sequence ID" value="WGL57656.1"/>
    <property type="molecule type" value="Genomic_DNA"/>
</dbReference>
<evidence type="ECO:0000313" key="2">
    <source>
        <dbReference type="Proteomes" id="UP001177527"/>
    </source>
</evidence>
<evidence type="ECO:0000313" key="1">
    <source>
        <dbReference type="EMBL" id="WGL57656.1"/>
    </source>
</evidence>
<reference evidence="1" key="1">
    <citation type="submission" date="2023-04" db="EMBL/GenBank/DDBJ databases">
        <title>APH(3)-Id, a novel chromosomal aminoglycoside phosphotransferase, identified from an environmental isolate of Kluyvera intermedia DW18.</title>
        <authorList>
            <person name="Sha Y."/>
        </authorList>
    </citation>
    <scope>NUCLEOTIDE SEQUENCE</scope>
    <source>
        <strain evidence="1">DW18</strain>
    </source>
</reference>
<accession>A0AA95G3U1</accession>
<sequence length="65" mass="7160">MKIKIRFDNKKNAVTGTVTGWRWEKSSIKGVAEKVIAVWCEGGVGVGKPLMLGLRFRVVINGNSK</sequence>
<dbReference type="RefSeq" id="WP_280558243.1">
    <property type="nucleotide sequence ID" value="NZ_CP123488.1"/>
</dbReference>
<organism evidence="1 2">
    <name type="scientific">Kluyvera intermedia</name>
    <name type="common">Enterobacter intermedius</name>
    <dbReference type="NCBI Taxonomy" id="61648"/>
    <lineage>
        <taxon>Bacteria</taxon>
        <taxon>Pseudomonadati</taxon>
        <taxon>Pseudomonadota</taxon>
        <taxon>Gammaproteobacteria</taxon>
        <taxon>Enterobacterales</taxon>
        <taxon>Enterobacteriaceae</taxon>
        <taxon>Kluyvera</taxon>
    </lineage>
</organism>
<name>A0AA95G3U1_KLUIN</name>
<protein>
    <submittedName>
        <fullName evidence="1">Uncharacterized protein</fullName>
    </submittedName>
</protein>
<gene>
    <name evidence="1" type="ORF">QBD33_07745</name>
</gene>